<evidence type="ECO:0000313" key="2">
    <source>
        <dbReference type="Proteomes" id="UP000886501"/>
    </source>
</evidence>
<name>A0ACB6Z6U3_THEGA</name>
<keyword evidence="2" id="KW-1185">Reference proteome</keyword>
<sequence>MSLCARSLSLSTTCRKTALRQYHHLRNARPRGLPRLGARIILVAGVATTTAFAFSRLGPSDVYVDTGDDADVEDSCIRNVPLTSLLRSYIVFSACSVPAFVDWSPHIISFMTSVPGLKQLAGALVRRSFFAQFVGGDTVADCIPVIHRLRSESKGSLLVYSVEVDETKAGIVGNTSHSQMVEEVIHSIDAIADYEDSLSTTAERSTWVAIKLTALLPDSQALVRLSQYLVRSRPSSSIPFPGSSTPQDLDILTPSEDSPSLSSTDRIALRNLQVDLFRICQRAKERQVKVAVDAEYSWYQPAVDAYTAALSKTFNSLSTDGSLQPIVYGTYQTYLRRGRSHLFQSLKDAENGNYALGVKLVRGAYHEQETAPNFRVSISPEAAPPVYLTKAETDASFNDCARTLVDRISLDAHQNSQPRISVLFGTHNAESCRLIVSLLEREGLAKADPLHRTVCIPRSTALRISFGQLFGMRDMLTDHLAARIKSPTPVVFKYIPYGELSEVMPYLSRRAIENKSVLGNGTALAELQRIRSEIRRRILSCFSS</sequence>
<dbReference type="EMBL" id="MU118107">
    <property type="protein sequence ID" value="KAF9645023.1"/>
    <property type="molecule type" value="Genomic_DNA"/>
</dbReference>
<dbReference type="Proteomes" id="UP000886501">
    <property type="component" value="Unassembled WGS sequence"/>
</dbReference>
<reference evidence="1" key="2">
    <citation type="journal article" date="2020" name="Nat. Commun.">
        <title>Large-scale genome sequencing of mycorrhizal fungi provides insights into the early evolution of symbiotic traits.</title>
        <authorList>
            <person name="Miyauchi S."/>
            <person name="Kiss E."/>
            <person name="Kuo A."/>
            <person name="Drula E."/>
            <person name="Kohler A."/>
            <person name="Sanchez-Garcia M."/>
            <person name="Morin E."/>
            <person name="Andreopoulos B."/>
            <person name="Barry K.W."/>
            <person name="Bonito G."/>
            <person name="Buee M."/>
            <person name="Carver A."/>
            <person name="Chen C."/>
            <person name="Cichocki N."/>
            <person name="Clum A."/>
            <person name="Culley D."/>
            <person name="Crous P.W."/>
            <person name="Fauchery L."/>
            <person name="Girlanda M."/>
            <person name="Hayes R.D."/>
            <person name="Keri Z."/>
            <person name="LaButti K."/>
            <person name="Lipzen A."/>
            <person name="Lombard V."/>
            <person name="Magnuson J."/>
            <person name="Maillard F."/>
            <person name="Murat C."/>
            <person name="Nolan M."/>
            <person name="Ohm R.A."/>
            <person name="Pangilinan J."/>
            <person name="Pereira M.F."/>
            <person name="Perotto S."/>
            <person name="Peter M."/>
            <person name="Pfister S."/>
            <person name="Riley R."/>
            <person name="Sitrit Y."/>
            <person name="Stielow J.B."/>
            <person name="Szollosi G."/>
            <person name="Zifcakova L."/>
            <person name="Stursova M."/>
            <person name="Spatafora J.W."/>
            <person name="Tedersoo L."/>
            <person name="Vaario L.M."/>
            <person name="Yamada A."/>
            <person name="Yan M."/>
            <person name="Wang P."/>
            <person name="Xu J."/>
            <person name="Bruns T."/>
            <person name="Baldrian P."/>
            <person name="Vilgalys R."/>
            <person name="Dunand C."/>
            <person name="Henrissat B."/>
            <person name="Grigoriev I.V."/>
            <person name="Hibbett D."/>
            <person name="Nagy L.G."/>
            <person name="Martin F.M."/>
        </authorList>
    </citation>
    <scope>NUCLEOTIDE SEQUENCE</scope>
    <source>
        <strain evidence="1">P2</strain>
    </source>
</reference>
<organism evidence="1 2">
    <name type="scientific">Thelephora ganbajun</name>
    <name type="common">Ganba fungus</name>
    <dbReference type="NCBI Taxonomy" id="370292"/>
    <lineage>
        <taxon>Eukaryota</taxon>
        <taxon>Fungi</taxon>
        <taxon>Dikarya</taxon>
        <taxon>Basidiomycota</taxon>
        <taxon>Agaricomycotina</taxon>
        <taxon>Agaricomycetes</taxon>
        <taxon>Thelephorales</taxon>
        <taxon>Thelephoraceae</taxon>
        <taxon>Thelephora</taxon>
    </lineage>
</organism>
<evidence type="ECO:0000313" key="1">
    <source>
        <dbReference type="EMBL" id="KAF9645023.1"/>
    </source>
</evidence>
<protein>
    <submittedName>
        <fullName evidence="1">FAD-linked oxidoreductase</fullName>
    </submittedName>
</protein>
<reference evidence="1" key="1">
    <citation type="submission" date="2019-10" db="EMBL/GenBank/DDBJ databases">
        <authorList>
            <consortium name="DOE Joint Genome Institute"/>
            <person name="Kuo A."/>
            <person name="Miyauchi S."/>
            <person name="Kiss E."/>
            <person name="Drula E."/>
            <person name="Kohler A."/>
            <person name="Sanchez-Garcia M."/>
            <person name="Andreopoulos B."/>
            <person name="Barry K.W."/>
            <person name="Bonito G."/>
            <person name="Buee M."/>
            <person name="Carver A."/>
            <person name="Chen C."/>
            <person name="Cichocki N."/>
            <person name="Clum A."/>
            <person name="Culley D."/>
            <person name="Crous P.W."/>
            <person name="Fauchery L."/>
            <person name="Girlanda M."/>
            <person name="Hayes R."/>
            <person name="Keri Z."/>
            <person name="Labutti K."/>
            <person name="Lipzen A."/>
            <person name="Lombard V."/>
            <person name="Magnuson J."/>
            <person name="Maillard F."/>
            <person name="Morin E."/>
            <person name="Murat C."/>
            <person name="Nolan M."/>
            <person name="Ohm R."/>
            <person name="Pangilinan J."/>
            <person name="Pereira M."/>
            <person name="Perotto S."/>
            <person name="Peter M."/>
            <person name="Riley R."/>
            <person name="Sitrit Y."/>
            <person name="Stielow B."/>
            <person name="Szollosi G."/>
            <person name="Zifcakova L."/>
            <person name="Stursova M."/>
            <person name="Spatafora J.W."/>
            <person name="Tedersoo L."/>
            <person name="Vaario L.-M."/>
            <person name="Yamada A."/>
            <person name="Yan M."/>
            <person name="Wang P."/>
            <person name="Xu J."/>
            <person name="Bruns T."/>
            <person name="Baldrian P."/>
            <person name="Vilgalys R."/>
            <person name="Henrissat B."/>
            <person name="Grigoriev I.V."/>
            <person name="Hibbett D."/>
            <person name="Nagy L.G."/>
            <person name="Martin F.M."/>
        </authorList>
    </citation>
    <scope>NUCLEOTIDE SEQUENCE</scope>
    <source>
        <strain evidence="1">P2</strain>
    </source>
</reference>
<comment type="caution">
    <text evidence="1">The sequence shown here is derived from an EMBL/GenBank/DDBJ whole genome shotgun (WGS) entry which is preliminary data.</text>
</comment>
<proteinExistence type="predicted"/>
<gene>
    <name evidence="1" type="ORF">BDM02DRAFT_3101968</name>
</gene>
<accession>A0ACB6Z6U3</accession>